<feature type="transmembrane region" description="Helical" evidence="6">
    <location>
        <begin position="350"/>
        <end position="373"/>
    </location>
</feature>
<protein>
    <submittedName>
        <fullName evidence="7">Uncharacterized protein</fullName>
    </submittedName>
</protein>
<dbReference type="SUPFAM" id="SSF103473">
    <property type="entry name" value="MFS general substrate transporter"/>
    <property type="match status" value="2"/>
</dbReference>
<keyword evidence="5 6" id="KW-0472">Membrane</keyword>
<feature type="transmembrane region" description="Helical" evidence="6">
    <location>
        <begin position="44"/>
        <end position="65"/>
    </location>
</feature>
<dbReference type="InterPro" id="IPR000109">
    <property type="entry name" value="POT_fam"/>
</dbReference>
<dbReference type="Proteomes" id="UP000652761">
    <property type="component" value="Unassembled WGS sequence"/>
</dbReference>
<evidence type="ECO:0000256" key="2">
    <source>
        <dbReference type="ARBA" id="ARBA00005982"/>
    </source>
</evidence>
<feature type="transmembrane region" description="Helical" evidence="6">
    <location>
        <begin position="756"/>
        <end position="779"/>
    </location>
</feature>
<feature type="transmembrane region" description="Helical" evidence="6">
    <location>
        <begin position="629"/>
        <end position="651"/>
    </location>
</feature>
<evidence type="ECO:0000256" key="4">
    <source>
        <dbReference type="ARBA" id="ARBA00022989"/>
    </source>
</evidence>
<dbReference type="GO" id="GO:0016020">
    <property type="term" value="C:membrane"/>
    <property type="evidence" value="ECO:0007669"/>
    <property type="project" value="UniProtKB-SubCell"/>
</dbReference>
<feature type="transmembrane region" description="Helical" evidence="6">
    <location>
        <begin position="12"/>
        <end position="32"/>
    </location>
</feature>
<evidence type="ECO:0000313" key="7">
    <source>
        <dbReference type="EMBL" id="MQM12714.1"/>
    </source>
</evidence>
<dbReference type="OrthoDB" id="8904098at2759"/>
<feature type="transmembrane region" description="Helical" evidence="6">
    <location>
        <begin position="85"/>
        <end position="106"/>
    </location>
</feature>
<keyword evidence="4 6" id="KW-1133">Transmembrane helix</keyword>
<sequence length="846" mass="92910">MPAEGDSHIWTTSIIFDIILFILYTYVTLQALQSNRRLGSTNFLIPAASITVFNQLALTLWIPIYDRILVPWLRRLTGKEGGITMLQRIGVGFALSVLAVLVAAIVEQWRKRSALGHPSAGSVAENGGAISSMSCLWLIPQLSVYGVAEAFAVIGQMEFYYKELPENMRSVAGSFFFCGFAVGGYVSGFLVTVVNRTTGRGGEGNSWLAEDLNQGELDHFYSLIAGLGLLNFIYFLVCARWYKYKKSYVAQEELRERERGMEEEENGGSNIINEEIVKYRGWKAMPYVIGNETFEKLGTLGISSNLLVYLTSVFNMSSVDATTLLNIWFGTANIATLFGAFLSDAYFGRYVVISFASIASFLGMVIITLTAAIPGQHPRPCSGGGGTCQEPSTSQMAFLLSGLGLMVVGSGGIRPCNLAFGADQFDPGTEAGKKGINSFFNWYYFTFTTAMMVSSTAIIYLQSNVSWVLGFAIPAGLMFLSCIIFFLGTPIYVRVRPEGSPLTGVAQVAVAAFRKRRLRLPEGGPATAAALFNPASPTNGVNTRLPHTDQFRFLDKAAIATSKDEIEPNGLAGDPWRLCTLQQVEEVKCLLRVIPVWSTGILYYACESQQNNYPVLTALQSDRHLGKHFAIPAASFTVFIMLAVSLWLPVYDRVVVPWLRGLTGKEKGITLLQKMGVGIVLSVVATVISAMVEERRRRIAQVYPTIGKTKHGSDVSSMSGLWLIIQLTVAGVSEAFNITGQIEFYYKQFPENMRSIAGAFLFCGFAIGNYVSGFLVTVVHRTTKSGAGGGEHNWLAEDLNKGKLDNFYYLIAALGMINFFYFLACASWYKYKIISVVVDEAELEMK</sequence>
<dbReference type="Gene3D" id="1.20.1250.20">
    <property type="entry name" value="MFS general substrate transporter like domains"/>
    <property type="match status" value="2"/>
</dbReference>
<feature type="transmembrane region" description="Helical" evidence="6">
    <location>
        <begin position="671"/>
        <end position="692"/>
    </location>
</feature>
<proteinExistence type="inferred from homology"/>
<gene>
    <name evidence="7" type="ORF">Taro_045631</name>
</gene>
<name>A0A843X539_COLES</name>
<keyword evidence="8" id="KW-1185">Reference proteome</keyword>
<comment type="similarity">
    <text evidence="2">Belongs to the major facilitator superfamily. Proton-dependent oligopeptide transporter (POT/PTR) (TC 2.A.17) family.</text>
</comment>
<dbReference type="Pfam" id="PF00854">
    <property type="entry name" value="PTR2"/>
    <property type="match status" value="2"/>
</dbReference>
<dbReference type="AlphaFoldDB" id="A0A843X539"/>
<feature type="transmembrane region" description="Helical" evidence="6">
    <location>
        <begin position="171"/>
        <end position="194"/>
    </location>
</feature>
<dbReference type="EMBL" id="NMUH01005424">
    <property type="protein sequence ID" value="MQM12714.1"/>
    <property type="molecule type" value="Genomic_DNA"/>
</dbReference>
<evidence type="ECO:0000256" key="3">
    <source>
        <dbReference type="ARBA" id="ARBA00022692"/>
    </source>
</evidence>
<dbReference type="InterPro" id="IPR036259">
    <property type="entry name" value="MFS_trans_sf"/>
</dbReference>
<feature type="transmembrane region" description="Helical" evidence="6">
    <location>
        <begin position="220"/>
        <end position="242"/>
    </location>
</feature>
<feature type="transmembrane region" description="Helical" evidence="6">
    <location>
        <begin position="442"/>
        <end position="461"/>
    </location>
</feature>
<dbReference type="GO" id="GO:0022857">
    <property type="term" value="F:transmembrane transporter activity"/>
    <property type="evidence" value="ECO:0007669"/>
    <property type="project" value="InterPro"/>
</dbReference>
<feature type="transmembrane region" description="Helical" evidence="6">
    <location>
        <begin position="306"/>
        <end position="330"/>
    </location>
</feature>
<evidence type="ECO:0000256" key="5">
    <source>
        <dbReference type="ARBA" id="ARBA00023136"/>
    </source>
</evidence>
<comment type="subcellular location">
    <subcellularLocation>
        <location evidence="1">Membrane</location>
        <topology evidence="1">Multi-pass membrane protein</topology>
    </subcellularLocation>
</comment>
<evidence type="ECO:0000256" key="6">
    <source>
        <dbReference type="SAM" id="Phobius"/>
    </source>
</evidence>
<evidence type="ECO:0000313" key="8">
    <source>
        <dbReference type="Proteomes" id="UP000652761"/>
    </source>
</evidence>
<dbReference type="CDD" id="cd17416">
    <property type="entry name" value="MFS_NPF1_2"/>
    <property type="match status" value="1"/>
</dbReference>
<accession>A0A843X539</accession>
<dbReference type="PANTHER" id="PTHR11654">
    <property type="entry name" value="OLIGOPEPTIDE TRANSPORTER-RELATED"/>
    <property type="match status" value="1"/>
</dbReference>
<evidence type="ECO:0000256" key="1">
    <source>
        <dbReference type="ARBA" id="ARBA00004141"/>
    </source>
</evidence>
<feature type="transmembrane region" description="Helical" evidence="6">
    <location>
        <begin position="467"/>
        <end position="487"/>
    </location>
</feature>
<organism evidence="7 8">
    <name type="scientific">Colocasia esculenta</name>
    <name type="common">Wild taro</name>
    <name type="synonym">Arum esculentum</name>
    <dbReference type="NCBI Taxonomy" id="4460"/>
    <lineage>
        <taxon>Eukaryota</taxon>
        <taxon>Viridiplantae</taxon>
        <taxon>Streptophyta</taxon>
        <taxon>Embryophyta</taxon>
        <taxon>Tracheophyta</taxon>
        <taxon>Spermatophyta</taxon>
        <taxon>Magnoliopsida</taxon>
        <taxon>Liliopsida</taxon>
        <taxon>Araceae</taxon>
        <taxon>Aroideae</taxon>
        <taxon>Colocasieae</taxon>
        <taxon>Colocasia</taxon>
    </lineage>
</organism>
<feature type="transmembrane region" description="Helical" evidence="6">
    <location>
        <begin position="807"/>
        <end position="829"/>
    </location>
</feature>
<comment type="caution">
    <text evidence="7">The sequence shown here is derived from an EMBL/GenBank/DDBJ whole genome shotgun (WGS) entry which is preliminary data.</text>
</comment>
<keyword evidence="3 6" id="KW-0812">Transmembrane</keyword>
<reference evidence="7" key="1">
    <citation type="submission" date="2017-07" db="EMBL/GenBank/DDBJ databases">
        <title>Taro Niue Genome Assembly and Annotation.</title>
        <authorList>
            <person name="Atibalentja N."/>
            <person name="Keating K."/>
            <person name="Fields C.J."/>
        </authorList>
    </citation>
    <scope>NUCLEOTIDE SEQUENCE</scope>
    <source>
        <strain evidence="7">Niue_2</strain>
        <tissue evidence="7">Leaf</tissue>
    </source>
</reference>